<dbReference type="RefSeq" id="WP_016473975.1">
    <property type="nucleotide sequence ID" value="NZ_KE150480.1"/>
</dbReference>
<dbReference type="HOGENOM" id="CLU_142714_0_0_4"/>
<dbReference type="AlphaFoldDB" id="S3C0G8"/>
<dbReference type="EMBL" id="ATCF01000012">
    <property type="protein sequence ID" value="EPD99807.1"/>
    <property type="molecule type" value="Genomic_DNA"/>
</dbReference>
<organism evidence="2 3">
    <name type="scientific">Sutterella wadsworthensis HGA0223</name>
    <dbReference type="NCBI Taxonomy" id="1203554"/>
    <lineage>
        <taxon>Bacteria</taxon>
        <taxon>Pseudomonadati</taxon>
        <taxon>Pseudomonadota</taxon>
        <taxon>Betaproteobacteria</taxon>
        <taxon>Burkholderiales</taxon>
        <taxon>Sutterellaceae</taxon>
        <taxon>Sutterella</taxon>
    </lineage>
</organism>
<dbReference type="PROSITE" id="PS51257">
    <property type="entry name" value="PROKAR_LIPOPROTEIN"/>
    <property type="match status" value="1"/>
</dbReference>
<keyword evidence="3" id="KW-1185">Reference proteome</keyword>
<protein>
    <submittedName>
        <fullName evidence="2">Uncharacterized protein</fullName>
    </submittedName>
</protein>
<gene>
    <name evidence="2" type="ORF">HMPREF1476_00611</name>
</gene>
<proteinExistence type="predicted"/>
<comment type="caution">
    <text evidence="2">The sequence shown here is derived from an EMBL/GenBank/DDBJ whole genome shotgun (WGS) entry which is preliminary data.</text>
</comment>
<feature type="signal peptide" evidence="1">
    <location>
        <begin position="1"/>
        <end position="27"/>
    </location>
</feature>
<accession>S3C0G8</accession>
<reference evidence="2 3" key="1">
    <citation type="submission" date="2013-04" db="EMBL/GenBank/DDBJ databases">
        <title>The Genome Sequence of Sutterella wadsworthensis HGA0223.</title>
        <authorList>
            <consortium name="The Broad Institute Genomics Platform"/>
            <person name="Earl A."/>
            <person name="Ward D."/>
            <person name="Feldgarden M."/>
            <person name="Gevers D."/>
            <person name="Schmidt T.M."/>
            <person name="Dover J."/>
            <person name="Dai D."/>
            <person name="Walker B."/>
            <person name="Young S."/>
            <person name="Zeng Q."/>
            <person name="Gargeya S."/>
            <person name="Fitzgerald M."/>
            <person name="Haas B."/>
            <person name="Abouelleil A."/>
            <person name="Allen A.W."/>
            <person name="Alvarado L."/>
            <person name="Arachchi H.M."/>
            <person name="Berlin A.M."/>
            <person name="Chapman S.B."/>
            <person name="Gainer-Dewar J."/>
            <person name="Goldberg J."/>
            <person name="Griggs A."/>
            <person name="Gujja S."/>
            <person name="Hansen M."/>
            <person name="Howarth C."/>
            <person name="Imamovic A."/>
            <person name="Ireland A."/>
            <person name="Larimer J."/>
            <person name="McCowan C."/>
            <person name="Murphy C."/>
            <person name="Pearson M."/>
            <person name="Poon T.W."/>
            <person name="Priest M."/>
            <person name="Roberts A."/>
            <person name="Saif S."/>
            <person name="Shea T."/>
            <person name="Sisk P."/>
            <person name="Sykes S."/>
            <person name="Wortman J."/>
            <person name="Nusbaum C."/>
            <person name="Birren B."/>
        </authorList>
    </citation>
    <scope>NUCLEOTIDE SEQUENCE [LARGE SCALE GENOMIC DNA]</scope>
    <source>
        <strain evidence="2 3">HGA0223</strain>
    </source>
</reference>
<keyword evidence="1" id="KW-0732">Signal</keyword>
<evidence type="ECO:0000256" key="1">
    <source>
        <dbReference type="SAM" id="SignalP"/>
    </source>
</evidence>
<name>S3C0G8_9BURK</name>
<dbReference type="Proteomes" id="UP000014400">
    <property type="component" value="Unassembled WGS sequence"/>
</dbReference>
<evidence type="ECO:0000313" key="3">
    <source>
        <dbReference type="Proteomes" id="UP000014400"/>
    </source>
</evidence>
<evidence type="ECO:0000313" key="2">
    <source>
        <dbReference type="EMBL" id="EPD99807.1"/>
    </source>
</evidence>
<dbReference type="eggNOG" id="ENOG5030YDX">
    <property type="taxonomic scope" value="Bacteria"/>
</dbReference>
<dbReference type="PATRIC" id="fig|1203554.3.peg.597"/>
<sequence>MLRSQPALFKFCLCALFSTCAAGTACAASAADELADCLYANTSAEDKTTFLQWAYVALGRTEAAKSVQTIPAAKIKTVEKKAQTTLTQLVMKSCPKPAMNLLLSDPKKGLEKTLTSLAGKLVQAEVEKRTSPLLSMTITDLLKR</sequence>
<feature type="chain" id="PRO_5004518302" evidence="1">
    <location>
        <begin position="28"/>
        <end position="144"/>
    </location>
</feature>